<evidence type="ECO:0000313" key="1">
    <source>
        <dbReference type="EMBL" id="MBM7059337.1"/>
    </source>
</evidence>
<accession>A0ABS2I8Q1</accession>
<dbReference type="Proteomes" id="UP000717995">
    <property type="component" value="Unassembled WGS sequence"/>
</dbReference>
<name>A0ABS2I8Q1_9GAMM</name>
<comment type="caution">
    <text evidence="1">The sequence shown here is derived from an EMBL/GenBank/DDBJ whole genome shotgun (WGS) entry which is preliminary data.</text>
</comment>
<protein>
    <submittedName>
        <fullName evidence="1">Uncharacterized protein</fullName>
    </submittedName>
</protein>
<gene>
    <name evidence="1" type="ORF">JQX08_01320</name>
</gene>
<reference evidence="1 2" key="1">
    <citation type="submission" date="2021-02" db="EMBL/GenBank/DDBJ databases">
        <authorList>
            <person name="Lee D.-H."/>
        </authorList>
    </citation>
    <scope>NUCLEOTIDE SEQUENCE [LARGE SCALE GENOMIC DNA]</scope>
    <source>
        <strain evidence="1 2">UL073</strain>
    </source>
</reference>
<organism evidence="1 2">
    <name type="scientific">Zestomonas insulae</name>
    <dbReference type="NCBI Taxonomy" id="2809017"/>
    <lineage>
        <taxon>Bacteria</taxon>
        <taxon>Pseudomonadati</taxon>
        <taxon>Pseudomonadota</taxon>
        <taxon>Gammaproteobacteria</taxon>
        <taxon>Pseudomonadales</taxon>
        <taxon>Pseudomonadaceae</taxon>
        <taxon>Zestomonas</taxon>
    </lineage>
</organism>
<evidence type="ECO:0000313" key="2">
    <source>
        <dbReference type="Proteomes" id="UP000717995"/>
    </source>
</evidence>
<sequence length="329" mass="37312">MSENRPELGANFQLVPTSNDYRKGMNVARVIEAEYGLSTPVSKDFSKETKPGFDPAKDQRRMIRGIANDIIKNNNIRTMSNLVNLFASRGIQIGVVENKEGEISGITYRLDRPEGIWVSGASVFNKLTWPRLQRELGISYVPSRDDHTLGRGMGMSNPDATSVKNDGALFRAYVKIKAPSEELYTYVRKRKQSVGFHREDKSIYLGFNFGTNLSFSSIKLKRHEVEVEQEKRRFEALLKLILKMVKDINQTFFGKCFFHIDLQADTSEYMKTALRLNIPVGADAAGEYVLEKDCESQIQAQIKKQIGNLVSTCLRNERSNAPAIELWTK</sequence>
<dbReference type="EMBL" id="JAFEUP010000001">
    <property type="protein sequence ID" value="MBM7059337.1"/>
    <property type="molecule type" value="Genomic_DNA"/>
</dbReference>
<keyword evidence="2" id="KW-1185">Reference proteome</keyword>
<dbReference type="RefSeq" id="WP_204914159.1">
    <property type="nucleotide sequence ID" value="NZ_JAFEUP010000001.1"/>
</dbReference>
<proteinExistence type="predicted"/>